<comment type="caution">
    <text evidence="1">The sequence shown here is derived from an EMBL/GenBank/DDBJ whole genome shotgun (WGS) entry which is preliminary data.</text>
</comment>
<proteinExistence type="predicted"/>
<reference evidence="1 2" key="1">
    <citation type="submission" date="2019-10" db="EMBL/GenBank/DDBJ databases">
        <title>Whole genome shotgun sequence of Acrocarpospora pleiomorpha NBRC 16267.</title>
        <authorList>
            <person name="Ichikawa N."/>
            <person name="Kimura A."/>
            <person name="Kitahashi Y."/>
            <person name="Komaki H."/>
            <person name="Oguchi A."/>
        </authorList>
    </citation>
    <scope>NUCLEOTIDE SEQUENCE [LARGE SCALE GENOMIC DNA]</scope>
    <source>
        <strain evidence="1 2">NBRC 16267</strain>
    </source>
</reference>
<accession>A0A5M3XL96</accession>
<protein>
    <submittedName>
        <fullName evidence="1">Uncharacterized protein</fullName>
    </submittedName>
</protein>
<evidence type="ECO:0000313" key="2">
    <source>
        <dbReference type="Proteomes" id="UP000377595"/>
    </source>
</evidence>
<keyword evidence="2" id="KW-1185">Reference proteome</keyword>
<sequence>MTMQDEQTKIIQGDGAATSGRVLIFLTPRLSRQDAFAQIKNYPALPMNLTDAWISSIISSNWLNGPFWFYSYNSNTYNNAALVLHPTGLITAIPDNVDALCGFMGYLE</sequence>
<dbReference type="RefSeq" id="WP_155346637.1">
    <property type="nucleotide sequence ID" value="NZ_BAAAHM010000007.1"/>
</dbReference>
<dbReference type="EMBL" id="BLAF01000025">
    <property type="protein sequence ID" value="GES21652.1"/>
    <property type="molecule type" value="Genomic_DNA"/>
</dbReference>
<dbReference type="Proteomes" id="UP000377595">
    <property type="component" value="Unassembled WGS sequence"/>
</dbReference>
<gene>
    <name evidence="1" type="ORF">Aple_045480</name>
</gene>
<dbReference type="AlphaFoldDB" id="A0A5M3XL96"/>
<organism evidence="1 2">
    <name type="scientific">Acrocarpospora pleiomorpha</name>
    <dbReference type="NCBI Taxonomy" id="90975"/>
    <lineage>
        <taxon>Bacteria</taxon>
        <taxon>Bacillati</taxon>
        <taxon>Actinomycetota</taxon>
        <taxon>Actinomycetes</taxon>
        <taxon>Streptosporangiales</taxon>
        <taxon>Streptosporangiaceae</taxon>
        <taxon>Acrocarpospora</taxon>
    </lineage>
</organism>
<name>A0A5M3XL96_9ACTN</name>
<evidence type="ECO:0000313" key="1">
    <source>
        <dbReference type="EMBL" id="GES21652.1"/>
    </source>
</evidence>